<protein>
    <submittedName>
        <fullName evidence="2">Uncharacterized protein</fullName>
    </submittedName>
</protein>
<reference evidence="2" key="1">
    <citation type="submission" date="2022-03" db="EMBL/GenBank/DDBJ databases">
        <authorList>
            <person name="Martin H S."/>
        </authorList>
    </citation>
    <scope>NUCLEOTIDE SEQUENCE</scope>
</reference>
<evidence type="ECO:0000313" key="3">
    <source>
        <dbReference type="Proteomes" id="UP000837857"/>
    </source>
</evidence>
<evidence type="ECO:0000256" key="1">
    <source>
        <dbReference type="SAM" id="MobiDB-lite"/>
    </source>
</evidence>
<sequence length="283" mass="29810">MGASCKVNSAGAERTAKAISHLFGARVSALAKRITSADVEGGPNGMRQLHKHIGMATLCLSALGAGDRIGGSVSTGRGANPFVAIGVRARIPNEPATCSHVGDGASFGAAIAEGAERNTPFVLCSWRVEKDGMHVLLELNCYPPPGAGMSWGVATRLPTPNRVVNHPRSVLLKPRATFASARLAKFDRAELVTDDVLTANVISSVILRFTRKFLVADATCALRQTAGPGSGVEGALHHVCSTKEPAAERRGRDGLSAPSDNTPRWQVYKPTMFTIKSIHLANI</sequence>
<dbReference type="EMBL" id="OW152824">
    <property type="protein sequence ID" value="CAH2040913.1"/>
    <property type="molecule type" value="Genomic_DNA"/>
</dbReference>
<name>A0ABN8HY50_9NEOP</name>
<feature type="region of interest" description="Disordered" evidence="1">
    <location>
        <begin position="243"/>
        <end position="263"/>
    </location>
</feature>
<accession>A0ABN8HY50</accession>
<dbReference type="Proteomes" id="UP000837857">
    <property type="component" value="Chromosome 12"/>
</dbReference>
<feature type="non-terminal residue" evidence="2">
    <location>
        <position position="1"/>
    </location>
</feature>
<organism evidence="2 3">
    <name type="scientific">Iphiclides podalirius</name>
    <name type="common">scarce swallowtail</name>
    <dbReference type="NCBI Taxonomy" id="110791"/>
    <lineage>
        <taxon>Eukaryota</taxon>
        <taxon>Metazoa</taxon>
        <taxon>Ecdysozoa</taxon>
        <taxon>Arthropoda</taxon>
        <taxon>Hexapoda</taxon>
        <taxon>Insecta</taxon>
        <taxon>Pterygota</taxon>
        <taxon>Neoptera</taxon>
        <taxon>Endopterygota</taxon>
        <taxon>Lepidoptera</taxon>
        <taxon>Glossata</taxon>
        <taxon>Ditrysia</taxon>
        <taxon>Papilionoidea</taxon>
        <taxon>Papilionidae</taxon>
        <taxon>Papilioninae</taxon>
        <taxon>Iphiclides</taxon>
    </lineage>
</organism>
<evidence type="ECO:0000313" key="2">
    <source>
        <dbReference type="EMBL" id="CAH2040913.1"/>
    </source>
</evidence>
<proteinExistence type="predicted"/>
<gene>
    <name evidence="2" type="ORF">IPOD504_LOCUS2894</name>
</gene>
<keyword evidence="3" id="KW-1185">Reference proteome</keyword>